<gene>
    <name evidence="7" type="ORF">CEUSTIGMA_g9471.t1</name>
</gene>
<dbReference type="InterPro" id="IPR020574">
    <property type="entry name" value="Ribosomal_uS9_CS"/>
</dbReference>
<dbReference type="GO" id="GO:0003723">
    <property type="term" value="F:RNA binding"/>
    <property type="evidence" value="ECO:0007669"/>
    <property type="project" value="TreeGrafter"/>
</dbReference>
<dbReference type="GO" id="GO:0022627">
    <property type="term" value="C:cytosolic small ribosomal subunit"/>
    <property type="evidence" value="ECO:0007669"/>
    <property type="project" value="TreeGrafter"/>
</dbReference>
<evidence type="ECO:0000256" key="6">
    <source>
        <dbReference type="RuleBase" id="RU003815"/>
    </source>
</evidence>
<dbReference type="NCBIfam" id="NF001099">
    <property type="entry name" value="PRK00132.1"/>
    <property type="match status" value="1"/>
</dbReference>
<dbReference type="SUPFAM" id="SSF54211">
    <property type="entry name" value="Ribosomal protein S5 domain 2-like"/>
    <property type="match status" value="1"/>
</dbReference>
<name>A0A250XG71_9CHLO</name>
<dbReference type="EMBL" id="BEGY01000074">
    <property type="protein sequence ID" value="GAX82043.1"/>
    <property type="molecule type" value="Genomic_DNA"/>
</dbReference>
<dbReference type="InterPro" id="IPR000754">
    <property type="entry name" value="Ribosomal_uS9"/>
</dbReference>
<dbReference type="Pfam" id="PF00380">
    <property type="entry name" value="Ribosomal_S9"/>
    <property type="match status" value="1"/>
</dbReference>
<evidence type="ECO:0000256" key="4">
    <source>
        <dbReference type="ARBA" id="ARBA00035152"/>
    </source>
</evidence>
<sequence length="364" mass="40251">MFNVATWSQLRAACQAQSLRSVLPFLRPMMSSNISSPANKHVPSDDWTEHTSQQFSLQPSYSSPLHGTWKRQIDSSLRKKLASKILSAHKKLAAATEGYDVAQVSATTSHRIHEIQTLAEDLRRLSSHSNLPSCADSDLALGFFSNLEKETVAGASDAEAFHEVASGRESAWHHWTAHFAEPYALVPGLEPLDSVYGRAAQLDVADKLQSSGKADMQLPRRQRHHSVGMSGKPVLTIDGASFAVGYKKTSIAQVHVTHGLGCMTLNGQPYDQYLRDISVRMHMLHPFLRTDTLGQFDVTAVIRGGGPSSKAQALKHGIAKALMLLVEPRLKPKLEAITYRDPRMVERKKPGRKKARKGFAYVRR</sequence>
<dbReference type="PANTHER" id="PTHR21569">
    <property type="entry name" value="RIBOSOMAL PROTEIN S9"/>
    <property type="match status" value="1"/>
</dbReference>
<dbReference type="InterPro" id="IPR023035">
    <property type="entry name" value="Ribosomal_uS9_bac/plastid"/>
</dbReference>
<evidence type="ECO:0000313" key="7">
    <source>
        <dbReference type="EMBL" id="GAX82043.1"/>
    </source>
</evidence>
<protein>
    <recommendedName>
        <fullName evidence="4">Small ribosomal subunit protein uS9c</fullName>
    </recommendedName>
    <alternativeName>
        <fullName evidence="5">30S ribosomal protein S9, chloroplastic</fullName>
    </alternativeName>
</protein>
<keyword evidence="2 6" id="KW-0689">Ribosomal protein</keyword>
<comment type="similarity">
    <text evidence="1 6">Belongs to the universal ribosomal protein uS9 family.</text>
</comment>
<dbReference type="OrthoDB" id="10254627at2759"/>
<dbReference type="GO" id="GO:0006412">
    <property type="term" value="P:translation"/>
    <property type="evidence" value="ECO:0007669"/>
    <property type="project" value="InterPro"/>
</dbReference>
<dbReference type="InterPro" id="IPR014721">
    <property type="entry name" value="Ribsml_uS5_D2-typ_fold_subgr"/>
</dbReference>
<evidence type="ECO:0000256" key="5">
    <source>
        <dbReference type="ARBA" id="ARBA00035437"/>
    </source>
</evidence>
<dbReference type="Gene3D" id="3.30.230.10">
    <property type="match status" value="1"/>
</dbReference>
<dbReference type="PANTHER" id="PTHR21569:SF1">
    <property type="entry name" value="SMALL RIBOSOMAL SUBUNIT PROTEIN US9M"/>
    <property type="match status" value="1"/>
</dbReference>
<evidence type="ECO:0000256" key="3">
    <source>
        <dbReference type="ARBA" id="ARBA00023274"/>
    </source>
</evidence>
<organism evidence="7 8">
    <name type="scientific">Chlamydomonas eustigma</name>
    <dbReference type="NCBI Taxonomy" id="1157962"/>
    <lineage>
        <taxon>Eukaryota</taxon>
        <taxon>Viridiplantae</taxon>
        <taxon>Chlorophyta</taxon>
        <taxon>core chlorophytes</taxon>
        <taxon>Chlorophyceae</taxon>
        <taxon>CS clade</taxon>
        <taxon>Chlamydomonadales</taxon>
        <taxon>Chlamydomonadaceae</taxon>
        <taxon>Chlamydomonas</taxon>
    </lineage>
</organism>
<evidence type="ECO:0000256" key="1">
    <source>
        <dbReference type="ARBA" id="ARBA00005251"/>
    </source>
</evidence>
<evidence type="ECO:0000256" key="2">
    <source>
        <dbReference type="ARBA" id="ARBA00022980"/>
    </source>
</evidence>
<keyword evidence="8" id="KW-1185">Reference proteome</keyword>
<dbReference type="GO" id="GO:0003735">
    <property type="term" value="F:structural constituent of ribosome"/>
    <property type="evidence" value="ECO:0007669"/>
    <property type="project" value="InterPro"/>
</dbReference>
<evidence type="ECO:0000313" key="8">
    <source>
        <dbReference type="Proteomes" id="UP000232323"/>
    </source>
</evidence>
<dbReference type="STRING" id="1157962.A0A250XG71"/>
<reference evidence="7 8" key="1">
    <citation type="submission" date="2017-08" db="EMBL/GenBank/DDBJ databases">
        <title>Acidophilic green algal genome provides insights into adaptation to an acidic environment.</title>
        <authorList>
            <person name="Hirooka S."/>
            <person name="Hirose Y."/>
            <person name="Kanesaki Y."/>
            <person name="Higuchi S."/>
            <person name="Fujiwara T."/>
            <person name="Onuma R."/>
            <person name="Era A."/>
            <person name="Ohbayashi R."/>
            <person name="Uzuka A."/>
            <person name="Nozaki H."/>
            <person name="Yoshikawa H."/>
            <person name="Miyagishima S.Y."/>
        </authorList>
    </citation>
    <scope>NUCLEOTIDE SEQUENCE [LARGE SCALE GENOMIC DNA]</scope>
    <source>
        <strain evidence="7 8">NIES-2499</strain>
    </source>
</reference>
<proteinExistence type="inferred from homology"/>
<dbReference type="PROSITE" id="PS00360">
    <property type="entry name" value="RIBOSOMAL_S9"/>
    <property type="match status" value="1"/>
</dbReference>
<keyword evidence="3 6" id="KW-0687">Ribonucleoprotein</keyword>
<dbReference type="AlphaFoldDB" id="A0A250XG71"/>
<comment type="caution">
    <text evidence="7">The sequence shown here is derived from an EMBL/GenBank/DDBJ whole genome shotgun (WGS) entry which is preliminary data.</text>
</comment>
<dbReference type="Proteomes" id="UP000232323">
    <property type="component" value="Unassembled WGS sequence"/>
</dbReference>
<accession>A0A250XG71</accession>
<dbReference type="InterPro" id="IPR020568">
    <property type="entry name" value="Ribosomal_Su5_D2-typ_SF"/>
</dbReference>